<feature type="non-terminal residue" evidence="1">
    <location>
        <position position="1"/>
    </location>
</feature>
<evidence type="ECO:0000313" key="2">
    <source>
        <dbReference type="Proteomes" id="UP000258309"/>
    </source>
</evidence>
<reference evidence="1 2" key="1">
    <citation type="submission" date="2018-05" db="EMBL/GenBank/DDBJ databases">
        <title>Draft genome sequence of Scytalidium lignicola DSM 105466, a ubiquitous saprotrophic fungus.</title>
        <authorList>
            <person name="Buettner E."/>
            <person name="Gebauer A.M."/>
            <person name="Hofrichter M."/>
            <person name="Liers C."/>
            <person name="Kellner H."/>
        </authorList>
    </citation>
    <scope>NUCLEOTIDE SEQUENCE [LARGE SCALE GENOMIC DNA]</scope>
    <source>
        <strain evidence="1 2">DSM 105466</strain>
    </source>
</reference>
<accession>A0A3E2HB83</accession>
<dbReference type="OrthoDB" id="4137815at2759"/>
<evidence type="ECO:0000313" key="1">
    <source>
        <dbReference type="EMBL" id="RFU30675.1"/>
    </source>
</evidence>
<keyword evidence="2" id="KW-1185">Reference proteome</keyword>
<gene>
    <name evidence="1" type="ORF">B7463_g5651</name>
</gene>
<protein>
    <submittedName>
        <fullName evidence="1">Uncharacterized protein</fullName>
    </submittedName>
</protein>
<dbReference type="Proteomes" id="UP000258309">
    <property type="component" value="Unassembled WGS sequence"/>
</dbReference>
<dbReference type="EMBL" id="NCSJ02000094">
    <property type="protein sequence ID" value="RFU30675.1"/>
    <property type="molecule type" value="Genomic_DNA"/>
</dbReference>
<sequence>METILAKSAEADISWEEAEIATGVTSLEKLRTARISDAHDALAIIALGQSAAAFDLLTSCRDPPLILRYSLSLSQPWYEELSKDPSLNPVIIPSVLWDTVGCLIKRDVPVIKQDTERANAIWHTSRYPYDKAYRAAVHTMDTVATSPLLRGFLEYEISQMQTQVSMYRTAGLLLAHRLLNPIGTLDDIARNYAEDIVRHLSTWSASHPKRDLHKNFIIKE</sequence>
<dbReference type="STRING" id="5539.A0A3E2HB83"/>
<organism evidence="1 2">
    <name type="scientific">Scytalidium lignicola</name>
    <name type="common">Hyphomycete</name>
    <dbReference type="NCBI Taxonomy" id="5539"/>
    <lineage>
        <taxon>Eukaryota</taxon>
        <taxon>Fungi</taxon>
        <taxon>Dikarya</taxon>
        <taxon>Ascomycota</taxon>
        <taxon>Pezizomycotina</taxon>
        <taxon>Leotiomycetes</taxon>
        <taxon>Leotiomycetes incertae sedis</taxon>
        <taxon>Scytalidium</taxon>
    </lineage>
</organism>
<proteinExistence type="predicted"/>
<feature type="non-terminal residue" evidence="1">
    <location>
        <position position="220"/>
    </location>
</feature>
<name>A0A3E2HB83_SCYLI</name>
<comment type="caution">
    <text evidence="1">The sequence shown here is derived from an EMBL/GenBank/DDBJ whole genome shotgun (WGS) entry which is preliminary data.</text>
</comment>
<dbReference type="AlphaFoldDB" id="A0A3E2HB83"/>